<reference evidence="2" key="1">
    <citation type="submission" date="2023-06" db="EMBL/GenBank/DDBJ databases">
        <title>Genome-scale phylogeny and comparative genomics of the fungal order Sordariales.</title>
        <authorList>
            <consortium name="Lawrence Berkeley National Laboratory"/>
            <person name="Hensen N."/>
            <person name="Bonometti L."/>
            <person name="Westerberg I."/>
            <person name="Brannstrom I.O."/>
            <person name="Guillou S."/>
            <person name="Cros-Aarteil S."/>
            <person name="Calhoun S."/>
            <person name="Haridas S."/>
            <person name="Kuo A."/>
            <person name="Mondo S."/>
            <person name="Pangilinan J."/>
            <person name="Riley R."/>
            <person name="Labutti K."/>
            <person name="Andreopoulos B."/>
            <person name="Lipzen A."/>
            <person name="Chen C."/>
            <person name="Yanf M."/>
            <person name="Daum C."/>
            <person name="Ng V."/>
            <person name="Clum A."/>
            <person name="Steindorff A."/>
            <person name="Ohm R."/>
            <person name="Martin F."/>
            <person name="Silar P."/>
            <person name="Natvig D."/>
            <person name="Lalanne C."/>
            <person name="Gautier V."/>
            <person name="Ament-Velasquez S.L."/>
            <person name="Kruys A."/>
            <person name="Hutchinson M.I."/>
            <person name="Powell A.J."/>
            <person name="Barry K."/>
            <person name="Miller A.N."/>
            <person name="Grigoriev I.V."/>
            <person name="Debuchy R."/>
            <person name="Gladieux P."/>
            <person name="Thoren M.H."/>
            <person name="Johannesson H."/>
        </authorList>
    </citation>
    <scope>NUCLEOTIDE SEQUENCE</scope>
    <source>
        <strain evidence="2">CBS 307.81</strain>
    </source>
</reference>
<keyword evidence="1" id="KW-0472">Membrane</keyword>
<sequence length="90" mass="10135">MLGVKVSFRIHFVQHVFCFVFFGWDWVGAFSGQVLTFDAFDSLSTLLCAVSHGLRRWIAAAVRFIALIFPTFTMIYFALVPGNRQAGALE</sequence>
<feature type="transmembrane region" description="Helical" evidence="1">
    <location>
        <begin position="57"/>
        <end position="79"/>
    </location>
</feature>
<dbReference type="AlphaFoldDB" id="A0AA39ZK14"/>
<evidence type="ECO:0000256" key="1">
    <source>
        <dbReference type="SAM" id="Phobius"/>
    </source>
</evidence>
<organism evidence="2 3">
    <name type="scientific">Cercophora samala</name>
    <dbReference type="NCBI Taxonomy" id="330535"/>
    <lineage>
        <taxon>Eukaryota</taxon>
        <taxon>Fungi</taxon>
        <taxon>Dikarya</taxon>
        <taxon>Ascomycota</taxon>
        <taxon>Pezizomycotina</taxon>
        <taxon>Sordariomycetes</taxon>
        <taxon>Sordariomycetidae</taxon>
        <taxon>Sordariales</taxon>
        <taxon>Lasiosphaeriaceae</taxon>
        <taxon>Cercophora</taxon>
    </lineage>
</organism>
<evidence type="ECO:0000313" key="3">
    <source>
        <dbReference type="Proteomes" id="UP001174997"/>
    </source>
</evidence>
<keyword evidence="3" id="KW-1185">Reference proteome</keyword>
<keyword evidence="1" id="KW-0812">Transmembrane</keyword>
<name>A0AA39ZK14_9PEZI</name>
<protein>
    <submittedName>
        <fullName evidence="2">Uncharacterized protein</fullName>
    </submittedName>
</protein>
<dbReference type="Proteomes" id="UP001174997">
    <property type="component" value="Unassembled WGS sequence"/>
</dbReference>
<gene>
    <name evidence="2" type="ORF">QBC41DRAFT_313762</name>
</gene>
<comment type="caution">
    <text evidence="2">The sequence shown here is derived from an EMBL/GenBank/DDBJ whole genome shotgun (WGS) entry which is preliminary data.</text>
</comment>
<dbReference type="EMBL" id="JAULSY010000013">
    <property type="protein sequence ID" value="KAK0672400.1"/>
    <property type="molecule type" value="Genomic_DNA"/>
</dbReference>
<feature type="transmembrane region" description="Helical" evidence="1">
    <location>
        <begin position="12"/>
        <end position="37"/>
    </location>
</feature>
<accession>A0AA39ZK14</accession>
<evidence type="ECO:0000313" key="2">
    <source>
        <dbReference type="EMBL" id="KAK0672400.1"/>
    </source>
</evidence>
<keyword evidence="1" id="KW-1133">Transmembrane helix</keyword>
<proteinExistence type="predicted"/>